<evidence type="ECO:0000313" key="3">
    <source>
        <dbReference type="Proteomes" id="UP000199356"/>
    </source>
</evidence>
<gene>
    <name evidence="2" type="ORF">SAMN04488047_13814</name>
</gene>
<organism evidence="2 3">
    <name type="scientific">Tranquillimonas alkanivorans</name>
    <dbReference type="NCBI Taxonomy" id="441119"/>
    <lineage>
        <taxon>Bacteria</taxon>
        <taxon>Pseudomonadati</taxon>
        <taxon>Pseudomonadota</taxon>
        <taxon>Alphaproteobacteria</taxon>
        <taxon>Rhodobacterales</taxon>
        <taxon>Roseobacteraceae</taxon>
        <taxon>Tranquillimonas</taxon>
    </lineage>
</organism>
<name>A0A1I5W057_9RHOB</name>
<evidence type="ECO:0000313" key="2">
    <source>
        <dbReference type="EMBL" id="SFQ13122.1"/>
    </source>
</evidence>
<accession>A0A1I5W057</accession>
<dbReference type="Pfam" id="PF12728">
    <property type="entry name" value="HTH_17"/>
    <property type="match status" value="1"/>
</dbReference>
<feature type="domain" description="Helix-turn-helix" evidence="1">
    <location>
        <begin position="9"/>
        <end position="35"/>
    </location>
</feature>
<dbReference type="RefSeq" id="WP_093425496.1">
    <property type="nucleotide sequence ID" value="NZ_FOXA01000038.1"/>
</dbReference>
<proteinExistence type="predicted"/>
<keyword evidence="3" id="KW-1185">Reference proteome</keyword>
<dbReference type="Proteomes" id="UP000199356">
    <property type="component" value="Unassembled WGS sequence"/>
</dbReference>
<dbReference type="STRING" id="441119.SAMN04488047_13814"/>
<reference evidence="2 3" key="1">
    <citation type="submission" date="2016-10" db="EMBL/GenBank/DDBJ databases">
        <authorList>
            <person name="de Groot N.N."/>
        </authorList>
    </citation>
    <scope>NUCLEOTIDE SEQUENCE [LARGE SCALE GENOMIC DNA]</scope>
    <source>
        <strain evidence="2 3">DSM 19547</strain>
    </source>
</reference>
<sequence length="137" mass="15584">MQQVEAEIMSLQEVARFLAVSPRTVRRLVERGLLVRRDVGPHPAFRWNDLLRSLGLEQVDVPQGPQHPLQPIGRAAERIGCPPEALRQTSTRGWPRMVRVGGSVRWLPAEIDLLSYADQAREPFKLLARHHKSRKAC</sequence>
<protein>
    <recommendedName>
        <fullName evidence="1">Helix-turn-helix domain-containing protein</fullName>
    </recommendedName>
</protein>
<dbReference type="AlphaFoldDB" id="A0A1I5W057"/>
<dbReference type="InterPro" id="IPR009061">
    <property type="entry name" value="DNA-bd_dom_put_sf"/>
</dbReference>
<dbReference type="SUPFAM" id="SSF46955">
    <property type="entry name" value="Putative DNA-binding domain"/>
    <property type="match status" value="1"/>
</dbReference>
<dbReference type="EMBL" id="FOXA01000038">
    <property type="protein sequence ID" value="SFQ13122.1"/>
    <property type="molecule type" value="Genomic_DNA"/>
</dbReference>
<evidence type="ECO:0000259" key="1">
    <source>
        <dbReference type="Pfam" id="PF12728"/>
    </source>
</evidence>
<dbReference type="InterPro" id="IPR041657">
    <property type="entry name" value="HTH_17"/>
</dbReference>